<dbReference type="OrthoDB" id="7066078at2"/>
<accession>A0A2T7UNC0</accession>
<dbReference type="AlphaFoldDB" id="A0A2T7UNC0"/>
<name>A0A2T7UNC0_9RHOB</name>
<dbReference type="SUPFAM" id="SSF55781">
    <property type="entry name" value="GAF domain-like"/>
    <property type="match status" value="1"/>
</dbReference>
<dbReference type="RefSeq" id="WP_107751936.1">
    <property type="nucleotide sequence ID" value="NZ_QBKF01000005.1"/>
</dbReference>
<evidence type="ECO:0000313" key="2">
    <source>
        <dbReference type="Proteomes" id="UP000244810"/>
    </source>
</evidence>
<dbReference type="Gene3D" id="3.30.450.40">
    <property type="match status" value="1"/>
</dbReference>
<reference evidence="1 2" key="1">
    <citation type="journal article" date="2011" name="Syst. Appl. Microbiol.">
        <title>Defluviimonas denitrificans gen. nov., sp. nov., and Pararhodobacter aggregans gen. nov., sp. nov., non-phototrophic Rhodobacteraceae from the biofilter of a marine aquaculture.</title>
        <authorList>
            <person name="Foesel B.U."/>
            <person name="Drake H.L."/>
            <person name="Schramm A."/>
        </authorList>
    </citation>
    <scope>NUCLEOTIDE SEQUENCE [LARGE SCALE GENOMIC DNA]</scope>
    <source>
        <strain evidence="1 2">D1-19</strain>
    </source>
</reference>
<dbReference type="Proteomes" id="UP000244810">
    <property type="component" value="Unassembled WGS sequence"/>
</dbReference>
<evidence type="ECO:0000313" key="1">
    <source>
        <dbReference type="EMBL" id="PVE46111.1"/>
    </source>
</evidence>
<dbReference type="InterPro" id="IPR029016">
    <property type="entry name" value="GAF-like_dom_sf"/>
</dbReference>
<organism evidence="1 2">
    <name type="scientific">Pararhodobacter aggregans</name>
    <dbReference type="NCBI Taxonomy" id="404875"/>
    <lineage>
        <taxon>Bacteria</taxon>
        <taxon>Pseudomonadati</taxon>
        <taxon>Pseudomonadota</taxon>
        <taxon>Alphaproteobacteria</taxon>
        <taxon>Rhodobacterales</taxon>
        <taxon>Paracoccaceae</taxon>
        <taxon>Pararhodobacter</taxon>
    </lineage>
</organism>
<sequence>MTTPLATFTTALETARTRAEAFDALGAYVAAEIGVKLFTVSTMKLEEKIARRAWTNMPDAYPVSGDKAVERDAFYEEVIDQGRCFIRNTIEEIALVFGDHELIKSLGCGSVLNIPVRIKGQFTGTLNLLDADHYFDPATVARCVALLHVPGIACFLLPE</sequence>
<gene>
    <name evidence="1" type="ORF">DDE23_18140</name>
</gene>
<keyword evidence="2" id="KW-1185">Reference proteome</keyword>
<protein>
    <submittedName>
        <fullName evidence="1">GAF domain-containing protein</fullName>
    </submittedName>
</protein>
<proteinExistence type="predicted"/>
<dbReference type="EMBL" id="QDDR01000010">
    <property type="protein sequence ID" value="PVE46111.1"/>
    <property type="molecule type" value="Genomic_DNA"/>
</dbReference>
<comment type="caution">
    <text evidence="1">The sequence shown here is derived from an EMBL/GenBank/DDBJ whole genome shotgun (WGS) entry which is preliminary data.</text>
</comment>